<feature type="domain" description="Baseplate J-like central" evidence="2">
    <location>
        <begin position="182"/>
        <end position="260"/>
    </location>
</feature>
<dbReference type="Pfam" id="PF26079">
    <property type="entry name" value="Baseplate_J_C"/>
    <property type="match status" value="1"/>
</dbReference>
<dbReference type="EMBL" id="JAROBY010000008">
    <property type="protein sequence ID" value="MEB4793228.1"/>
    <property type="molecule type" value="Genomic_DNA"/>
</dbReference>
<dbReference type="InterPro" id="IPR058531">
    <property type="entry name" value="Baseplate_J_M"/>
</dbReference>
<name>A0ABU6D680_9BACL</name>
<dbReference type="PANTHER" id="PTHR37829">
    <property type="entry name" value="PHAGE-LIKE ELEMENT PBSX PROTEIN XKDT"/>
    <property type="match status" value="1"/>
</dbReference>
<dbReference type="PANTHER" id="PTHR37829:SF3">
    <property type="entry name" value="PROTEIN JAYE-RELATED"/>
    <property type="match status" value="1"/>
</dbReference>
<evidence type="ECO:0000259" key="2">
    <source>
        <dbReference type="Pfam" id="PF26078"/>
    </source>
</evidence>
<protein>
    <submittedName>
        <fullName evidence="4">Baseplate J/gp47 family protein</fullName>
    </submittedName>
</protein>
<dbReference type="Proteomes" id="UP001355653">
    <property type="component" value="Unassembled WGS sequence"/>
</dbReference>
<dbReference type="Pfam" id="PF26078">
    <property type="entry name" value="Baseplate_J_M"/>
    <property type="match status" value="1"/>
</dbReference>
<dbReference type="InterPro" id="IPR052399">
    <property type="entry name" value="Phage_Baseplate_Assmbl_Protein"/>
</dbReference>
<accession>A0ABU6D680</accession>
<sequence length="352" mass="37606">MYESQTYGAILQRMLSAVPDDIDKRPGSIIYDALAPAALELSEIYVNLDRQLKEVFPQTASDNNLDLLTEPFGQERNQASYAVRKAIFTGQSGVPINVPIDSRFSIAGVTYRVILRITSGQYELECEQPGSVGNQYFGTMIPIDYVDGLVVATLADVLIPGADRESDDDYRTRFFLGVRLPATSGNKADYRKWALEVDGVGGAQVIPLWNGPGTVKVIIIDAEKLPASPTLVSIVQDYISPADGTGEGVAPVGADVNVVAATSVSVNITGTIVRDGSRTIEQIEEDFASVISSYLASIAFIDNANVQYAKLGAMLLDVTGVDDYTALQLNGSTGNITILSGQVAVLGTVNLT</sequence>
<comment type="caution">
    <text evidence="4">The sequence shown here is derived from an EMBL/GenBank/DDBJ whole genome shotgun (WGS) entry which is preliminary data.</text>
</comment>
<organism evidence="4 5">
    <name type="scientific">Paenibacillus chondroitinus</name>
    <dbReference type="NCBI Taxonomy" id="59842"/>
    <lineage>
        <taxon>Bacteria</taxon>
        <taxon>Bacillati</taxon>
        <taxon>Bacillota</taxon>
        <taxon>Bacilli</taxon>
        <taxon>Bacillales</taxon>
        <taxon>Paenibacillaceae</taxon>
        <taxon>Paenibacillus</taxon>
    </lineage>
</organism>
<evidence type="ECO:0000313" key="5">
    <source>
        <dbReference type="Proteomes" id="UP001355653"/>
    </source>
</evidence>
<comment type="similarity">
    <text evidence="1">Belongs to the Mu gp47/PBSX XkdT family.</text>
</comment>
<gene>
    <name evidence="4" type="ORF">P5G65_04920</name>
</gene>
<reference evidence="4 5" key="1">
    <citation type="submission" date="2023-03" db="EMBL/GenBank/DDBJ databases">
        <title>Bacillus Genome Sequencing.</title>
        <authorList>
            <person name="Dunlap C."/>
        </authorList>
    </citation>
    <scope>NUCLEOTIDE SEQUENCE [LARGE SCALE GENOMIC DNA]</scope>
    <source>
        <strain evidence="4 5">NRS-1351</strain>
    </source>
</reference>
<dbReference type="InterPro" id="IPR058530">
    <property type="entry name" value="Baseplate_J-like_C"/>
</dbReference>
<evidence type="ECO:0000259" key="3">
    <source>
        <dbReference type="Pfam" id="PF26079"/>
    </source>
</evidence>
<proteinExistence type="inferred from homology"/>
<dbReference type="RefSeq" id="WP_127452372.1">
    <property type="nucleotide sequence ID" value="NZ_JAROBY010000008.1"/>
</dbReference>
<keyword evidence="5" id="KW-1185">Reference proteome</keyword>
<evidence type="ECO:0000256" key="1">
    <source>
        <dbReference type="ARBA" id="ARBA00038087"/>
    </source>
</evidence>
<feature type="domain" description="Baseplate J-like C-terminal" evidence="3">
    <location>
        <begin position="266"/>
        <end position="351"/>
    </location>
</feature>
<evidence type="ECO:0000313" key="4">
    <source>
        <dbReference type="EMBL" id="MEB4793228.1"/>
    </source>
</evidence>